<name>A0A420HN93_9PEZI</name>
<feature type="signal peptide" evidence="2">
    <location>
        <begin position="1"/>
        <end position="21"/>
    </location>
</feature>
<accession>A0A420HN93</accession>
<feature type="region of interest" description="Disordered" evidence="1">
    <location>
        <begin position="64"/>
        <end position="130"/>
    </location>
</feature>
<dbReference type="InterPro" id="IPR038903">
    <property type="entry name" value="Allergen_Asp_f_4"/>
</dbReference>
<evidence type="ECO:0000313" key="3">
    <source>
        <dbReference type="EMBL" id="RKF58915.1"/>
    </source>
</evidence>
<evidence type="ECO:0008006" key="5">
    <source>
        <dbReference type="Google" id="ProtNLM"/>
    </source>
</evidence>
<dbReference type="PANTHER" id="PTHR42039">
    <property type="entry name" value="PUTATIVE (AFU_ORTHOLOGUE AFUA_3G02940)-RELATED"/>
    <property type="match status" value="1"/>
</dbReference>
<evidence type="ECO:0000313" key="4">
    <source>
        <dbReference type="Proteomes" id="UP000285405"/>
    </source>
</evidence>
<dbReference type="GO" id="GO:0019863">
    <property type="term" value="F:IgE binding"/>
    <property type="evidence" value="ECO:0007669"/>
    <property type="project" value="InterPro"/>
</dbReference>
<evidence type="ECO:0000256" key="1">
    <source>
        <dbReference type="SAM" id="MobiDB-lite"/>
    </source>
</evidence>
<sequence>MKYSFTTSVVLALFVVGECLAGPTHVHDKLHKKRNLQSVNWKALDWNSMGIDWAAAYARGQAEAKSDPNIAKQPEPATSSSSKNTTEDEREVAAAAVPHETETIKSKSDSISSSKEGSSDSSKPDSKSDSVELWNNLVGASNHRKTFGLSTPTRGKEVGYVSNVGVPEGSNMIKVDSAQDHIFTNQFINTSKKSMTVVIWNKAASPGMKEPWNADPNLGASIAPEHAALTIPLAPGDSQTVAFLDQSVVGWAQACETRSFSGGFSTTWGEAQFNTTGSGYDVSAIQNPNGSNYIMDISSVEANTCDSTESTNMWITDTSTVGSGSCYISQSTAHLTTKMGGYPS</sequence>
<gene>
    <name evidence="3" type="ORF">GcC1_179016</name>
</gene>
<proteinExistence type="predicted"/>
<keyword evidence="2" id="KW-0732">Signal</keyword>
<dbReference type="GO" id="GO:0005576">
    <property type="term" value="C:extracellular region"/>
    <property type="evidence" value="ECO:0007669"/>
    <property type="project" value="InterPro"/>
</dbReference>
<dbReference type="Proteomes" id="UP000285405">
    <property type="component" value="Unassembled WGS sequence"/>
</dbReference>
<reference evidence="3 4" key="1">
    <citation type="journal article" date="2018" name="BMC Genomics">
        <title>Comparative genome analyses reveal sequence features reflecting distinct modes of host-adaptation between dicot and monocot powdery mildew.</title>
        <authorList>
            <person name="Wu Y."/>
            <person name="Ma X."/>
            <person name="Pan Z."/>
            <person name="Kale S.D."/>
            <person name="Song Y."/>
            <person name="King H."/>
            <person name="Zhang Q."/>
            <person name="Presley C."/>
            <person name="Deng X."/>
            <person name="Wei C.I."/>
            <person name="Xiao S."/>
        </authorList>
    </citation>
    <scope>NUCLEOTIDE SEQUENCE [LARGE SCALE GENOMIC DNA]</scope>
    <source>
        <strain evidence="3">UCSC1</strain>
    </source>
</reference>
<protein>
    <recommendedName>
        <fullName evidence="5">Allergen Asp f 4</fullName>
    </recommendedName>
</protein>
<dbReference type="EMBL" id="MCBR01017964">
    <property type="protein sequence ID" value="RKF58915.1"/>
    <property type="molecule type" value="Genomic_DNA"/>
</dbReference>
<dbReference type="AlphaFoldDB" id="A0A420HN93"/>
<evidence type="ECO:0000256" key="2">
    <source>
        <dbReference type="SAM" id="SignalP"/>
    </source>
</evidence>
<feature type="compositionally biased region" description="Basic and acidic residues" evidence="1">
    <location>
        <begin position="99"/>
        <end position="108"/>
    </location>
</feature>
<feature type="chain" id="PRO_5019167794" description="Allergen Asp f 4" evidence="2">
    <location>
        <begin position="22"/>
        <end position="344"/>
    </location>
</feature>
<dbReference type="PANTHER" id="PTHR42039:SF1">
    <property type="entry name" value="PUTATIVE (AFU_ORTHOLOGUE AFUA_3G02940)-RELATED"/>
    <property type="match status" value="1"/>
</dbReference>
<comment type="caution">
    <text evidence="3">The sequence shown here is derived from an EMBL/GenBank/DDBJ whole genome shotgun (WGS) entry which is preliminary data.</text>
</comment>
<dbReference type="OrthoDB" id="118256at2759"/>
<organism evidence="3 4">
    <name type="scientific">Golovinomyces cichoracearum</name>
    <dbReference type="NCBI Taxonomy" id="62708"/>
    <lineage>
        <taxon>Eukaryota</taxon>
        <taxon>Fungi</taxon>
        <taxon>Dikarya</taxon>
        <taxon>Ascomycota</taxon>
        <taxon>Pezizomycotina</taxon>
        <taxon>Leotiomycetes</taxon>
        <taxon>Erysiphales</taxon>
        <taxon>Erysiphaceae</taxon>
        <taxon>Golovinomyces</taxon>
    </lineage>
</organism>
<feature type="compositionally biased region" description="Low complexity" evidence="1">
    <location>
        <begin position="109"/>
        <end position="121"/>
    </location>
</feature>
<dbReference type="Pfam" id="PF25312">
    <property type="entry name" value="Allergen_Asp_f_4"/>
    <property type="match status" value="1"/>
</dbReference>